<feature type="transmembrane region" description="Helical" evidence="1">
    <location>
        <begin position="21"/>
        <end position="43"/>
    </location>
</feature>
<dbReference type="KEGG" id="ath:AT5G41660"/>
<keyword evidence="1" id="KW-1133">Transmembrane helix</keyword>
<keyword evidence="1" id="KW-0472">Membrane</keyword>
<keyword evidence="1 3" id="KW-0812">Transmembrane</keyword>
<dbReference type="Araport" id="AT5G41660"/>
<protein>
    <submittedName>
        <fullName evidence="3">Transmembrane protein</fullName>
    </submittedName>
</protein>
<dbReference type="Proteomes" id="UP000006548">
    <property type="component" value="Chromosome 5"/>
</dbReference>
<dbReference type="GeneID" id="834168"/>
<dbReference type="EMBL" id="CP002688">
    <property type="protein sequence ID" value="AED94704.1"/>
    <property type="molecule type" value="Genomic_DNA"/>
</dbReference>
<accession>F4JYH0</accession>
<dbReference type="TAIR" id="AT5G41660"/>
<evidence type="ECO:0000313" key="3">
    <source>
        <dbReference type="EMBL" id="AED94704.1"/>
    </source>
</evidence>
<dbReference type="HOGENOM" id="CLU_606031_0_0_1"/>
<gene>
    <name evidence="3" type="primary">MBK23.19</name>
    <name evidence="3" type="synonym">MBK23_19</name>
    <name evidence="2 3" type="ordered locus">At5g41660</name>
</gene>
<reference evidence="4" key="2">
    <citation type="journal article" date="2017" name="Plant J.">
        <title>Araport11: a complete reannotation of the Arabidopsis thaliana reference genome.</title>
        <authorList>
            <person name="Cheng C.Y."/>
            <person name="Krishnakumar V."/>
            <person name="Chan A.P."/>
            <person name="Thibaud-Nissen F."/>
            <person name="Schobel S."/>
            <person name="Town C.D."/>
        </authorList>
    </citation>
    <scope>GENOME REANNOTATION</scope>
    <source>
        <strain evidence="4">cv. Columbia</strain>
    </source>
</reference>
<dbReference type="AlphaFoldDB" id="F4JYH0"/>
<name>F4JYH0_ARATH</name>
<sequence length="405" mass="44864">MFSGAGGGKNRRRRDVATLPCFLYSLVTLFLFSIPFFLLQSYFKPLRTISLTTSNGESNSSNGSQRWGSAFAIPSHPLFAQFLPKPPISSDASQTTESSLIAQLFTSRSGSILILPEEPSHWTSLMAGDLSLGPLDAPCPVETLTAHDDGTFWMEIPCFFDRVSLIKAPATIFVSDLAYPVKSCRNSGQPLNSKKRQSSGDKTLAAGVDLYLMSRYDFETGHGLLSLITLTTIDSLDKELLLTLVVDLSVLESSSYNSYMSKNLMIESSSLIERTFESSSFIERTFDWSLTLSLQNHLDTLTTFVEASCFEPVISKVKDFFSTSLCLVWTVTIQQSPEVFVELSSTHHSLACGKLLSCSCLRCMDLRSIYPILFLFHSLVRELVLLFDVSNNEVDVCVNFVLPMG</sequence>
<dbReference type="PaxDb" id="3702-AT5G41660.1"/>
<organism evidence="3 4">
    <name type="scientific">Arabidopsis thaliana</name>
    <name type="common">Mouse-ear cress</name>
    <dbReference type="NCBI Taxonomy" id="3702"/>
    <lineage>
        <taxon>Eukaryota</taxon>
        <taxon>Viridiplantae</taxon>
        <taxon>Streptophyta</taxon>
        <taxon>Embryophyta</taxon>
        <taxon>Tracheophyta</taxon>
        <taxon>Spermatophyta</taxon>
        <taxon>Magnoliopsida</taxon>
        <taxon>eudicotyledons</taxon>
        <taxon>Gunneridae</taxon>
        <taxon>Pentapetalae</taxon>
        <taxon>rosids</taxon>
        <taxon>malvids</taxon>
        <taxon>Brassicales</taxon>
        <taxon>Brassicaceae</taxon>
        <taxon>Camelineae</taxon>
        <taxon>Arabidopsis</taxon>
    </lineage>
</organism>
<reference evidence="3 4" key="1">
    <citation type="journal article" date="2000" name="Nature">
        <title>Sequence and analysis of chromosome 5 of the plant Arabidopsis thaliana.</title>
        <authorList>
            <consortium name="Kazusa DNA Research Institute"/>
            <consortium name="Cold Spring Harbor and Washington University in St Louis Sequencing Consortium"/>
            <consortium name="European Union Arabidopsis Genome Sequencing Consortium"/>
            <person name="Tabata S."/>
            <person name="Kaneko T."/>
            <person name="Nakamura Y."/>
            <person name="Kotani H."/>
            <person name="Kato T."/>
            <person name="Asamizu E."/>
            <person name="Miyajima N."/>
            <person name="Sasamoto S."/>
            <person name="Kimura T."/>
            <person name="Hosouchi T."/>
            <person name="Kawashima K."/>
            <person name="Kohara M."/>
            <person name="Matsumoto M."/>
            <person name="Matsuno A."/>
            <person name="Muraki A."/>
            <person name="Nakayama S."/>
            <person name="Nakazaki N."/>
            <person name="Naruo K."/>
            <person name="Okumura S."/>
            <person name="Shinpo S."/>
            <person name="Takeuchi C."/>
            <person name="Wada T."/>
            <person name="Watanabe A."/>
            <person name="Yamada M."/>
            <person name="Yasuda M."/>
            <person name="Sato S."/>
            <person name="de la Bastide M."/>
            <person name="Huang E."/>
            <person name="Spiegel L."/>
            <person name="Gnoj L."/>
            <person name="O'Shaughnessy A."/>
            <person name="Preston R."/>
            <person name="Habermann K."/>
            <person name="Murray J."/>
            <person name="Johnson D."/>
            <person name="Rohlfing T."/>
            <person name="Nelson J."/>
            <person name="Stoneking T."/>
            <person name="Pepin K."/>
            <person name="Spieth J."/>
            <person name="Sekhon M."/>
            <person name="Armstrong J."/>
            <person name="Becker M."/>
            <person name="Belter E."/>
            <person name="Cordum H."/>
            <person name="Cordes M."/>
            <person name="Courtney L."/>
            <person name="Courtney W."/>
            <person name="Dante M."/>
            <person name="Du H."/>
            <person name="Edwards J."/>
            <person name="Fryman J."/>
            <person name="Haakensen B."/>
            <person name="Lamar E."/>
            <person name="Latreille P."/>
            <person name="Leonard S."/>
            <person name="Meyer R."/>
            <person name="Mulvaney E."/>
            <person name="Ozersky P."/>
            <person name="Riley A."/>
            <person name="Strowmatt C."/>
            <person name="Wagner-McPherson C."/>
            <person name="Wollam A."/>
            <person name="Yoakum M."/>
            <person name="Bell M."/>
            <person name="Dedhia N."/>
            <person name="Parnell L."/>
            <person name="Shah R."/>
            <person name="Rodriguez M."/>
            <person name="See L.H."/>
            <person name="Vil D."/>
            <person name="Baker J."/>
            <person name="Kirchoff K."/>
            <person name="Toth K."/>
            <person name="King L."/>
            <person name="Bahret A."/>
            <person name="Miller B."/>
            <person name="Marra M."/>
            <person name="Martienssen R."/>
            <person name="McCombie W.R."/>
            <person name="Wilson R.K."/>
            <person name="Murphy G."/>
            <person name="Bancroft I."/>
            <person name="Volckaert G."/>
            <person name="Wambutt R."/>
            <person name="Dusterhoft A."/>
            <person name="Stiekema W."/>
            <person name="Pohl T."/>
            <person name="Entian K.D."/>
            <person name="Terryn N."/>
            <person name="Hartley N."/>
            <person name="Bent E."/>
            <person name="Johnson S."/>
            <person name="Langham S.A."/>
            <person name="McCullagh B."/>
            <person name="Robben J."/>
            <person name="Grymonprez B."/>
            <person name="Zimmermann W."/>
            <person name="Ramsperger U."/>
            <person name="Wedler H."/>
            <person name="Balke K."/>
            <person name="Wedler E."/>
            <person name="Peters S."/>
            <person name="van Staveren M."/>
            <person name="Dirkse W."/>
            <person name="Mooijman P."/>
            <person name="Lankhorst R.K."/>
            <person name="Weitzenegger T."/>
            <person name="Bothe G."/>
            <person name="Rose M."/>
            <person name="Hauf J."/>
            <person name="Berneiser S."/>
            <person name="Hempel S."/>
            <person name="Feldpausch M."/>
            <person name="Lamberth S."/>
            <person name="Villarroel R."/>
            <person name="Gielen J."/>
            <person name="Ardiles W."/>
            <person name="Bents O."/>
            <person name="Lemcke K."/>
            <person name="Kolesov G."/>
            <person name="Mayer K."/>
            <person name="Rudd S."/>
            <person name="Schoof H."/>
            <person name="Schueller C."/>
            <person name="Zaccaria P."/>
            <person name="Mewes H.W."/>
            <person name="Bevan M."/>
            <person name="Fransz P."/>
        </authorList>
    </citation>
    <scope>NUCLEOTIDE SEQUENCE [LARGE SCALE GENOMIC DNA]</scope>
    <source>
        <strain evidence="4">cv. Columbia</strain>
    </source>
</reference>
<dbReference type="ExpressionAtlas" id="F4JYH0">
    <property type="expression patterns" value="baseline and differential"/>
</dbReference>
<evidence type="ECO:0000313" key="2">
    <source>
        <dbReference type="Araport" id="AT5G41660"/>
    </source>
</evidence>
<dbReference type="STRING" id="3702.F4JYH0"/>
<evidence type="ECO:0000256" key="1">
    <source>
        <dbReference type="SAM" id="Phobius"/>
    </source>
</evidence>
<dbReference type="InParanoid" id="F4JYH0"/>
<dbReference type="RefSeq" id="NP_198981.2">
    <property type="nucleotide sequence ID" value="NM_123530.2"/>
</dbReference>
<keyword evidence="4" id="KW-1185">Reference proteome</keyword>
<evidence type="ECO:0000313" key="4">
    <source>
        <dbReference type="Proteomes" id="UP000006548"/>
    </source>
</evidence>
<proteinExistence type="predicted"/>